<dbReference type="AlphaFoldDB" id="U7UNC0"/>
<feature type="domain" description="Rhodanese" evidence="2">
    <location>
        <begin position="78"/>
        <end position="128"/>
    </location>
</feature>
<keyword evidence="1" id="KW-0732">Signal</keyword>
<keyword evidence="4" id="KW-1185">Reference proteome</keyword>
<name>U7UNC0_9FIRM</name>
<accession>U7UNC0</accession>
<organism evidence="3 4">
    <name type="scientific">Megasphaera vaginalis</name>
    <name type="common">ex Srinivasan et al. 2021</name>
    <dbReference type="NCBI Taxonomy" id="1111454"/>
    <lineage>
        <taxon>Bacteria</taxon>
        <taxon>Bacillati</taxon>
        <taxon>Bacillota</taxon>
        <taxon>Negativicutes</taxon>
        <taxon>Veillonellales</taxon>
        <taxon>Veillonellaceae</taxon>
        <taxon>Megasphaera</taxon>
    </lineage>
</organism>
<dbReference type="Pfam" id="PF00581">
    <property type="entry name" value="Rhodanese"/>
    <property type="match status" value="1"/>
</dbReference>
<evidence type="ECO:0000256" key="1">
    <source>
        <dbReference type="SAM" id="SignalP"/>
    </source>
</evidence>
<dbReference type="CDD" id="cd00158">
    <property type="entry name" value="RHOD"/>
    <property type="match status" value="1"/>
</dbReference>
<feature type="chain" id="PRO_5039470295" evidence="1">
    <location>
        <begin position="22"/>
        <end position="131"/>
    </location>
</feature>
<dbReference type="Proteomes" id="UP000017090">
    <property type="component" value="Unassembled WGS sequence"/>
</dbReference>
<gene>
    <name evidence="3" type="ORF">HMPREF1250_0287</name>
</gene>
<evidence type="ECO:0000259" key="2">
    <source>
        <dbReference type="PROSITE" id="PS50206"/>
    </source>
</evidence>
<evidence type="ECO:0000313" key="3">
    <source>
        <dbReference type="EMBL" id="ERT60761.1"/>
    </source>
</evidence>
<feature type="signal peptide" evidence="1">
    <location>
        <begin position="1"/>
        <end position="21"/>
    </location>
</feature>
<protein>
    <submittedName>
        <fullName evidence="3">Rhodanese-like protein</fullName>
    </submittedName>
</protein>
<sequence length="131" mass="15241">MMKRISLCVALLIVLSNSSYAYHAYPKDKLLTSTATFIDVRSINARQRLQKIKPKALWVDPHSLMEINDFLKSHIKQKDKEFIIYCSCPDDEYAIAMAEIMDREGYTNVYILKDGFNTLDNYNLLVKDVRK</sequence>
<dbReference type="PROSITE" id="PS50206">
    <property type="entry name" value="RHODANESE_3"/>
    <property type="match status" value="1"/>
</dbReference>
<dbReference type="SUPFAM" id="SSF52821">
    <property type="entry name" value="Rhodanese/Cell cycle control phosphatase"/>
    <property type="match status" value="1"/>
</dbReference>
<proteinExistence type="predicted"/>
<dbReference type="RefSeq" id="WP_023053247.1">
    <property type="nucleotide sequence ID" value="NZ_AWXA01000015.1"/>
</dbReference>
<dbReference type="STRING" id="1111454.HMPREF1250_0287"/>
<evidence type="ECO:0000313" key="4">
    <source>
        <dbReference type="Proteomes" id="UP000017090"/>
    </source>
</evidence>
<dbReference type="PATRIC" id="fig|1111454.3.peg.766"/>
<dbReference type="EMBL" id="AWXA01000015">
    <property type="protein sequence ID" value="ERT60761.1"/>
    <property type="molecule type" value="Genomic_DNA"/>
</dbReference>
<comment type="caution">
    <text evidence="3">The sequence shown here is derived from an EMBL/GenBank/DDBJ whole genome shotgun (WGS) entry which is preliminary data.</text>
</comment>
<dbReference type="OrthoDB" id="1634571at2"/>
<dbReference type="Gene3D" id="3.40.250.10">
    <property type="entry name" value="Rhodanese-like domain"/>
    <property type="match status" value="1"/>
</dbReference>
<dbReference type="InterPro" id="IPR036873">
    <property type="entry name" value="Rhodanese-like_dom_sf"/>
</dbReference>
<reference evidence="3 4" key="1">
    <citation type="submission" date="2013-09" db="EMBL/GenBank/DDBJ databases">
        <authorList>
            <person name="Durkin A.S."/>
            <person name="Haft D.R."/>
            <person name="McCorrison J."/>
            <person name="Torralba M."/>
            <person name="Gillis M."/>
            <person name="Haft D.H."/>
            <person name="Methe B."/>
            <person name="Sutton G."/>
            <person name="Nelson K.E."/>
        </authorList>
    </citation>
    <scope>NUCLEOTIDE SEQUENCE [LARGE SCALE GENOMIC DNA]</scope>
    <source>
        <strain evidence="3 4">BV3C16-1</strain>
    </source>
</reference>
<dbReference type="InterPro" id="IPR001763">
    <property type="entry name" value="Rhodanese-like_dom"/>
</dbReference>